<dbReference type="InterPro" id="IPR010781">
    <property type="entry name" value="DUF1376"/>
</dbReference>
<dbReference type="EMBL" id="CP038231">
    <property type="protein sequence ID" value="QDH14494.1"/>
    <property type="molecule type" value="Genomic_DNA"/>
</dbReference>
<dbReference type="OrthoDB" id="7211084at2"/>
<feature type="region of interest" description="Disordered" evidence="1">
    <location>
        <begin position="275"/>
        <end position="295"/>
    </location>
</feature>
<accession>A0A4Y6UBI2</accession>
<name>A0A4Y6UBI2_9PROT</name>
<feature type="region of interest" description="Disordered" evidence="1">
    <location>
        <begin position="91"/>
        <end position="201"/>
    </location>
</feature>
<protein>
    <submittedName>
        <fullName evidence="2">DUF1376 domain-containing protein</fullName>
    </submittedName>
</protein>
<dbReference type="Proteomes" id="UP000318709">
    <property type="component" value="Chromosome"/>
</dbReference>
<feature type="compositionally biased region" description="Polar residues" evidence="1">
    <location>
        <begin position="145"/>
        <end position="154"/>
    </location>
</feature>
<proteinExistence type="predicted"/>
<evidence type="ECO:0000256" key="1">
    <source>
        <dbReference type="SAM" id="MobiDB-lite"/>
    </source>
</evidence>
<dbReference type="AlphaFoldDB" id="A0A4Y6UBI2"/>
<sequence>MPLYIADYLADTSRLTTLQHGAYLLLLMDMWRNGPLAPIDSELAMVCRCDEVTFTQKVWPTIKRFFTTDSAGDLVQKRLMTERAKAADISQKRRAAVARRRDRQGADSPAMAEEGKCSEKMTNTPATNVLTTVPSPVISPLGASLTAQGGSSLASDEDTGARLHNHNQNHSHNHTNKPRKEAGAALEGSPSLADGEGEGGSRKALFTTGLASARALTGLAESGARALLGKLLKQSGNDPGVVLRALAAAQARQPSDPAPWLVKAVQAEVSAANWPSTTAVGKAQGPAPLPRQGLDEALAALRQRGLA</sequence>
<feature type="compositionally biased region" description="Basic residues" evidence="1">
    <location>
        <begin position="163"/>
        <end position="177"/>
    </location>
</feature>
<evidence type="ECO:0000313" key="2">
    <source>
        <dbReference type="EMBL" id="QDH14494.1"/>
    </source>
</evidence>
<keyword evidence="3" id="KW-1185">Reference proteome</keyword>
<dbReference type="Pfam" id="PF07120">
    <property type="entry name" value="DUF1376"/>
    <property type="match status" value="1"/>
</dbReference>
<organism evidence="2 3">
    <name type="scientific">Formicincola oecophyllae</name>
    <dbReference type="NCBI Taxonomy" id="2558361"/>
    <lineage>
        <taxon>Bacteria</taxon>
        <taxon>Pseudomonadati</taxon>
        <taxon>Pseudomonadota</taxon>
        <taxon>Alphaproteobacteria</taxon>
        <taxon>Acetobacterales</taxon>
        <taxon>Acetobacteraceae</taxon>
        <taxon>Formicincola</taxon>
    </lineage>
</organism>
<feature type="compositionally biased region" description="Polar residues" evidence="1">
    <location>
        <begin position="120"/>
        <end position="134"/>
    </location>
</feature>
<reference evidence="2 3" key="1">
    <citation type="submission" date="2019-03" db="EMBL/GenBank/DDBJ databases">
        <title>The complete genome sequence of Swingsia_sp. F3b2 LMG30590(T).</title>
        <authorList>
            <person name="Chua K.-O."/>
            <person name="Chan K.-G."/>
            <person name="See-Too W.-S."/>
        </authorList>
    </citation>
    <scope>NUCLEOTIDE SEQUENCE [LARGE SCALE GENOMIC DNA]</scope>
    <source>
        <strain evidence="2 3">F3b2</strain>
    </source>
</reference>
<dbReference type="KEGG" id="swf:E3E12_07710"/>
<evidence type="ECO:0000313" key="3">
    <source>
        <dbReference type="Proteomes" id="UP000318709"/>
    </source>
</evidence>
<feature type="compositionally biased region" description="Basic residues" evidence="1">
    <location>
        <begin position="92"/>
        <end position="102"/>
    </location>
</feature>
<gene>
    <name evidence="2" type="ORF">E3E12_07710</name>
</gene>